<dbReference type="SUPFAM" id="SSF117130">
    <property type="entry name" value="CsrA-like"/>
    <property type="match status" value="1"/>
</dbReference>
<dbReference type="GO" id="GO:0048027">
    <property type="term" value="F:mRNA 5'-UTR binding"/>
    <property type="evidence" value="ECO:0007669"/>
    <property type="project" value="TreeGrafter"/>
</dbReference>
<organism evidence="4 5">
    <name type="scientific">Rhodopirellula sallentina SM41</name>
    <dbReference type="NCBI Taxonomy" id="1263870"/>
    <lineage>
        <taxon>Bacteria</taxon>
        <taxon>Pseudomonadati</taxon>
        <taxon>Planctomycetota</taxon>
        <taxon>Planctomycetia</taxon>
        <taxon>Pirellulales</taxon>
        <taxon>Pirellulaceae</taxon>
        <taxon>Rhodopirellula</taxon>
    </lineage>
</organism>
<accession>M5UEW9</accession>
<gene>
    <name evidence="4" type="ORF">RSSM_02186</name>
</gene>
<keyword evidence="5" id="KW-1185">Reference proteome</keyword>
<dbReference type="PANTHER" id="PTHR34984:SF1">
    <property type="entry name" value="CARBON STORAGE REGULATOR"/>
    <property type="match status" value="1"/>
</dbReference>
<keyword evidence="2" id="KW-0810">Translation regulation</keyword>
<dbReference type="InterPro" id="IPR003751">
    <property type="entry name" value="CsrA"/>
</dbReference>
<keyword evidence="1" id="KW-0963">Cytoplasm</keyword>
<dbReference type="Pfam" id="PF02599">
    <property type="entry name" value="CsrA"/>
    <property type="match status" value="1"/>
</dbReference>
<evidence type="ECO:0000313" key="4">
    <source>
        <dbReference type="EMBL" id="EMI56391.1"/>
    </source>
</evidence>
<dbReference type="AlphaFoldDB" id="M5UEW9"/>
<reference evidence="4 5" key="1">
    <citation type="journal article" date="2013" name="Mar. Genomics">
        <title>Expression of sulfatases in Rhodopirellula baltica and the diversity of sulfatases in the genus Rhodopirellula.</title>
        <authorList>
            <person name="Wegner C.E."/>
            <person name="Richter-Heitmann T."/>
            <person name="Klindworth A."/>
            <person name="Klockow C."/>
            <person name="Richter M."/>
            <person name="Achstetter T."/>
            <person name="Glockner F.O."/>
            <person name="Harder J."/>
        </authorList>
    </citation>
    <scope>NUCLEOTIDE SEQUENCE [LARGE SCALE GENOMIC DNA]</scope>
    <source>
        <strain evidence="4 5">SM41</strain>
    </source>
</reference>
<dbReference type="Gene3D" id="2.60.40.4380">
    <property type="entry name" value="Translational regulator CsrA"/>
    <property type="match status" value="1"/>
</dbReference>
<evidence type="ECO:0000256" key="3">
    <source>
        <dbReference type="ARBA" id="ARBA00022884"/>
    </source>
</evidence>
<dbReference type="PANTHER" id="PTHR34984">
    <property type="entry name" value="CARBON STORAGE REGULATOR"/>
    <property type="match status" value="1"/>
</dbReference>
<name>M5UEW9_9BACT</name>
<evidence type="ECO:0000256" key="2">
    <source>
        <dbReference type="ARBA" id="ARBA00022845"/>
    </source>
</evidence>
<dbReference type="GO" id="GO:0006109">
    <property type="term" value="P:regulation of carbohydrate metabolic process"/>
    <property type="evidence" value="ECO:0007669"/>
    <property type="project" value="InterPro"/>
</dbReference>
<protein>
    <submittedName>
        <fullName evidence="4">Carbon storage regulator</fullName>
    </submittedName>
</protein>
<dbReference type="PATRIC" id="fig|1263870.3.peg.2331"/>
<keyword evidence="3" id="KW-0694">RNA-binding</keyword>
<dbReference type="InterPro" id="IPR036107">
    <property type="entry name" value="CsrA_sf"/>
</dbReference>
<evidence type="ECO:0000313" key="5">
    <source>
        <dbReference type="Proteomes" id="UP000011885"/>
    </source>
</evidence>
<dbReference type="GO" id="GO:0045947">
    <property type="term" value="P:negative regulation of translational initiation"/>
    <property type="evidence" value="ECO:0007669"/>
    <property type="project" value="TreeGrafter"/>
</dbReference>
<dbReference type="Proteomes" id="UP000011885">
    <property type="component" value="Unassembled WGS sequence"/>
</dbReference>
<dbReference type="GO" id="GO:0005829">
    <property type="term" value="C:cytosol"/>
    <property type="evidence" value="ECO:0007669"/>
    <property type="project" value="TreeGrafter"/>
</dbReference>
<dbReference type="EMBL" id="ANOH01000152">
    <property type="protein sequence ID" value="EMI56391.1"/>
    <property type="molecule type" value="Genomic_DNA"/>
</dbReference>
<sequence>MLSRKIGDKILIGDDIKIVVTKISLNRVRIAVDAPVNVVIKREELCQEISECFTTKVGEIRSVVSNDPVSVASVTT</sequence>
<dbReference type="GO" id="GO:0006402">
    <property type="term" value="P:mRNA catabolic process"/>
    <property type="evidence" value="ECO:0007669"/>
    <property type="project" value="InterPro"/>
</dbReference>
<proteinExistence type="predicted"/>
<evidence type="ECO:0000256" key="1">
    <source>
        <dbReference type="ARBA" id="ARBA00022490"/>
    </source>
</evidence>
<comment type="caution">
    <text evidence="4">The sequence shown here is derived from an EMBL/GenBank/DDBJ whole genome shotgun (WGS) entry which is preliminary data.</text>
</comment>